<dbReference type="Gene3D" id="3.90.1200.10">
    <property type="match status" value="1"/>
</dbReference>
<dbReference type="InterPro" id="IPR011009">
    <property type="entry name" value="Kinase-like_dom_sf"/>
</dbReference>
<dbReference type="PANTHER" id="PTHR21064:SF6">
    <property type="entry name" value="AMINOGLYCOSIDE PHOSPHOTRANSFERASE DOMAIN-CONTAINING PROTEIN"/>
    <property type="match status" value="1"/>
</dbReference>
<gene>
    <name evidence="3" type="ORF">BWZ43_06960</name>
</gene>
<dbReference type="RefSeq" id="WP_078109826.1">
    <property type="nucleotide sequence ID" value="NZ_CP065424.1"/>
</dbReference>
<evidence type="ECO:0000256" key="1">
    <source>
        <dbReference type="ARBA" id="ARBA00038240"/>
    </source>
</evidence>
<accession>A0A8E2I9G2</accession>
<evidence type="ECO:0000313" key="4">
    <source>
        <dbReference type="Proteomes" id="UP000189761"/>
    </source>
</evidence>
<dbReference type="SUPFAM" id="SSF56112">
    <property type="entry name" value="Protein kinase-like (PK-like)"/>
    <property type="match status" value="1"/>
</dbReference>
<feature type="domain" description="Aminoglycoside phosphotransferase" evidence="2">
    <location>
        <begin position="31"/>
        <end position="269"/>
    </location>
</feature>
<comment type="similarity">
    <text evidence="1">Belongs to the pseudomonas-type ThrB family.</text>
</comment>
<comment type="caution">
    <text evidence="3">The sequence shown here is derived from an EMBL/GenBank/DDBJ whole genome shotgun (WGS) entry which is preliminary data.</text>
</comment>
<protein>
    <recommendedName>
        <fullName evidence="2">Aminoglycoside phosphotransferase domain-containing protein</fullName>
    </recommendedName>
</protein>
<dbReference type="InterPro" id="IPR050249">
    <property type="entry name" value="Pseudomonas-type_ThrB"/>
</dbReference>
<organism evidence="3 4">
    <name type="scientific">Heyndrickxia oleronia</name>
    <dbReference type="NCBI Taxonomy" id="38875"/>
    <lineage>
        <taxon>Bacteria</taxon>
        <taxon>Bacillati</taxon>
        <taxon>Bacillota</taxon>
        <taxon>Bacilli</taxon>
        <taxon>Bacillales</taxon>
        <taxon>Bacillaceae</taxon>
        <taxon>Heyndrickxia</taxon>
    </lineage>
</organism>
<dbReference type="GO" id="GO:0009088">
    <property type="term" value="P:threonine biosynthetic process"/>
    <property type="evidence" value="ECO:0007669"/>
    <property type="project" value="TreeGrafter"/>
</dbReference>
<proteinExistence type="inferred from homology"/>
<keyword evidence="4" id="KW-1185">Reference proteome</keyword>
<dbReference type="AlphaFoldDB" id="A0A8E2I9G2"/>
<name>A0A8E2I9G2_9BACI</name>
<evidence type="ECO:0000259" key="2">
    <source>
        <dbReference type="Pfam" id="PF01636"/>
    </source>
</evidence>
<dbReference type="GO" id="GO:0004413">
    <property type="term" value="F:homoserine kinase activity"/>
    <property type="evidence" value="ECO:0007669"/>
    <property type="project" value="TreeGrafter"/>
</dbReference>
<evidence type="ECO:0000313" key="3">
    <source>
        <dbReference type="EMBL" id="OOP69062.1"/>
    </source>
</evidence>
<dbReference type="Proteomes" id="UP000189761">
    <property type="component" value="Unassembled WGS sequence"/>
</dbReference>
<sequence length="332" mass="39293">MERLVDMQFTETVLKEILKRFKLTPDYQKLGDFENYVFEVYDQNHAPKILRVTHHSHRSKEELESELDWIQYLCNCGIKIPNVITSPVGNTVEAFEGNQSYFFASLFEKALGQPVKVDGPSFNEKLFYKWGKTIGRIHKYTKDYVRTPGIVQRAQWDENDLLDLDKYYTGEDALLLGKVNKVIENIKELPKERNSFGLIHTDIHHGNFFYDGEMIQVFDFDDASYQYFVSDIAIPLYYATNSKHFYGTREERNQFAKKFLHAFLDGYDEENHLTREWLTNLPLFLKLRDIDLYAVFNKKVVPEDRNERVLHWLKEIRERIENEVAIVDVSFT</sequence>
<dbReference type="InterPro" id="IPR002575">
    <property type="entry name" value="Aminoglycoside_PTrfase"/>
</dbReference>
<dbReference type="EMBL" id="MTLA01000068">
    <property type="protein sequence ID" value="OOP69062.1"/>
    <property type="molecule type" value="Genomic_DNA"/>
</dbReference>
<dbReference type="PANTHER" id="PTHR21064">
    <property type="entry name" value="AMINOGLYCOSIDE PHOSPHOTRANSFERASE DOMAIN-CONTAINING PROTEIN-RELATED"/>
    <property type="match status" value="1"/>
</dbReference>
<reference evidence="3 4" key="1">
    <citation type="submission" date="2017-01" db="EMBL/GenBank/DDBJ databases">
        <title>Draft genome sequence of Bacillus oleronius.</title>
        <authorList>
            <person name="Allam M."/>
        </authorList>
    </citation>
    <scope>NUCLEOTIDE SEQUENCE [LARGE SCALE GENOMIC DNA]</scope>
    <source>
        <strain evidence="3 4">DSM 9356</strain>
    </source>
</reference>
<dbReference type="Pfam" id="PF01636">
    <property type="entry name" value="APH"/>
    <property type="match status" value="1"/>
</dbReference>